<dbReference type="Proteomes" id="UP001162480">
    <property type="component" value="Chromosome 12"/>
</dbReference>
<name>A0AA36F9L3_OCTVU</name>
<evidence type="ECO:0000313" key="2">
    <source>
        <dbReference type="EMBL" id="CAI9730926.1"/>
    </source>
</evidence>
<sequence length="149" mass="17126">MKMQDLHVVGRNSDIPTHHHQYRNRELLEAVLQKKDGEQNKSETGSRISALISRQNGNLSRPSSFSRRSINLSRQSLTETQSHDSESDLFNEERCYSGTEKSIFSLRTFNAHVLLRCNIAHCTQATYNLPFTWRENPFVASRGDLRCTS</sequence>
<feature type="region of interest" description="Disordered" evidence="1">
    <location>
        <begin position="36"/>
        <end position="85"/>
    </location>
</feature>
<reference evidence="2" key="1">
    <citation type="submission" date="2023-08" db="EMBL/GenBank/DDBJ databases">
        <authorList>
            <person name="Alioto T."/>
            <person name="Alioto T."/>
            <person name="Gomez Garrido J."/>
        </authorList>
    </citation>
    <scope>NUCLEOTIDE SEQUENCE</scope>
</reference>
<evidence type="ECO:0000256" key="1">
    <source>
        <dbReference type="SAM" id="MobiDB-lite"/>
    </source>
</evidence>
<dbReference type="EMBL" id="OX597825">
    <property type="protein sequence ID" value="CAI9730926.1"/>
    <property type="molecule type" value="Genomic_DNA"/>
</dbReference>
<proteinExistence type="predicted"/>
<feature type="compositionally biased region" description="Polar residues" evidence="1">
    <location>
        <begin position="42"/>
        <end position="80"/>
    </location>
</feature>
<protein>
    <submittedName>
        <fullName evidence="2">Uncharacterized protein</fullName>
    </submittedName>
</protein>
<accession>A0AA36F9L3</accession>
<gene>
    <name evidence="2" type="ORF">OCTVUL_1B031787</name>
</gene>
<evidence type="ECO:0000313" key="3">
    <source>
        <dbReference type="Proteomes" id="UP001162480"/>
    </source>
</evidence>
<organism evidence="2 3">
    <name type="scientific">Octopus vulgaris</name>
    <name type="common">Common octopus</name>
    <dbReference type="NCBI Taxonomy" id="6645"/>
    <lineage>
        <taxon>Eukaryota</taxon>
        <taxon>Metazoa</taxon>
        <taxon>Spiralia</taxon>
        <taxon>Lophotrochozoa</taxon>
        <taxon>Mollusca</taxon>
        <taxon>Cephalopoda</taxon>
        <taxon>Coleoidea</taxon>
        <taxon>Octopodiformes</taxon>
        <taxon>Octopoda</taxon>
        <taxon>Incirrata</taxon>
        <taxon>Octopodidae</taxon>
        <taxon>Octopus</taxon>
    </lineage>
</organism>
<dbReference type="AlphaFoldDB" id="A0AA36F9L3"/>
<keyword evidence="3" id="KW-1185">Reference proteome</keyword>
<feature type="region of interest" description="Disordered" evidence="1">
    <location>
        <begin position="1"/>
        <end position="20"/>
    </location>
</feature>